<dbReference type="RefSeq" id="XP_007832988.1">
    <property type="nucleotide sequence ID" value="XM_007834797.1"/>
</dbReference>
<dbReference type="OrthoDB" id="5954308at2759"/>
<gene>
    <name evidence="9" type="ORF">PFICI_06216</name>
</gene>
<dbReference type="InParanoid" id="W3X5D3"/>
<dbReference type="InterPro" id="IPR013901">
    <property type="entry name" value="Anthrone_oxy"/>
</dbReference>
<dbReference type="Proteomes" id="UP000030651">
    <property type="component" value="Unassembled WGS sequence"/>
</dbReference>
<feature type="transmembrane region" description="Helical" evidence="8">
    <location>
        <begin position="142"/>
        <end position="160"/>
    </location>
</feature>
<dbReference type="eggNOG" id="ENOG502SBMN">
    <property type="taxonomic scope" value="Eukaryota"/>
</dbReference>
<proteinExistence type="inferred from homology"/>
<sequence>MFLSPGLTFAASTGVVGSAMAAGAMAGFSISAIPAVLGGGGSPSVMLKQWWIIYNNGKAVPAVALLSALSYSSVSYSQYAKASPHWRGFALAGLLTVAAIPFTMAVLLPVNNELSAAAHSQTKTMSEDRVRGLVTKWSYLNVARLTLPLSGAIVGLLTLLA</sequence>
<keyword evidence="2 8" id="KW-0812">Transmembrane</keyword>
<name>W3X5D3_PESFW</name>
<evidence type="ECO:0000256" key="3">
    <source>
        <dbReference type="ARBA" id="ARBA00022989"/>
    </source>
</evidence>
<evidence type="ECO:0000256" key="5">
    <source>
        <dbReference type="ARBA" id="ARBA00023033"/>
    </source>
</evidence>
<keyword evidence="6 8" id="KW-0472">Membrane</keyword>
<dbReference type="EMBL" id="KI912112">
    <property type="protein sequence ID" value="ETS81214.1"/>
    <property type="molecule type" value="Genomic_DNA"/>
</dbReference>
<dbReference type="GO" id="GO:0016020">
    <property type="term" value="C:membrane"/>
    <property type="evidence" value="ECO:0007669"/>
    <property type="project" value="UniProtKB-SubCell"/>
</dbReference>
<evidence type="ECO:0000256" key="6">
    <source>
        <dbReference type="ARBA" id="ARBA00023136"/>
    </source>
</evidence>
<dbReference type="GO" id="GO:0004497">
    <property type="term" value="F:monooxygenase activity"/>
    <property type="evidence" value="ECO:0007669"/>
    <property type="project" value="UniProtKB-KW"/>
</dbReference>
<comment type="subcellular location">
    <subcellularLocation>
        <location evidence="1">Membrane</location>
        <topology evidence="1">Multi-pass membrane protein</topology>
    </subcellularLocation>
</comment>
<evidence type="ECO:0000256" key="2">
    <source>
        <dbReference type="ARBA" id="ARBA00022692"/>
    </source>
</evidence>
<dbReference type="PANTHER" id="PTHR35042:SF3">
    <property type="entry name" value="ANTHRONE OXYGENASE-RELATED"/>
    <property type="match status" value="1"/>
</dbReference>
<evidence type="ECO:0000313" key="9">
    <source>
        <dbReference type="EMBL" id="ETS81214.1"/>
    </source>
</evidence>
<evidence type="ECO:0008006" key="11">
    <source>
        <dbReference type="Google" id="ProtNLM"/>
    </source>
</evidence>
<comment type="similarity">
    <text evidence="7">Belongs to the anthrone oxygenase family.</text>
</comment>
<protein>
    <recommendedName>
        <fullName evidence="11">Noranthrone monooxygenase</fullName>
    </recommendedName>
</protein>
<keyword evidence="5" id="KW-0503">Monooxygenase</keyword>
<evidence type="ECO:0000256" key="8">
    <source>
        <dbReference type="SAM" id="Phobius"/>
    </source>
</evidence>
<evidence type="ECO:0000256" key="1">
    <source>
        <dbReference type="ARBA" id="ARBA00004141"/>
    </source>
</evidence>
<feature type="transmembrane region" description="Helical" evidence="8">
    <location>
        <begin position="89"/>
        <end position="110"/>
    </location>
</feature>
<keyword evidence="3 8" id="KW-1133">Transmembrane helix</keyword>
<dbReference type="GeneID" id="19271229"/>
<evidence type="ECO:0000313" key="10">
    <source>
        <dbReference type="Proteomes" id="UP000030651"/>
    </source>
</evidence>
<dbReference type="OMA" id="LAWCASD"/>
<evidence type="ECO:0000256" key="4">
    <source>
        <dbReference type="ARBA" id="ARBA00023002"/>
    </source>
</evidence>
<dbReference type="Pfam" id="PF08592">
    <property type="entry name" value="Anthrone_oxy"/>
    <property type="match status" value="1"/>
</dbReference>
<dbReference type="AlphaFoldDB" id="W3X5D3"/>
<evidence type="ECO:0000256" key="7">
    <source>
        <dbReference type="ARBA" id="ARBA00034313"/>
    </source>
</evidence>
<dbReference type="HOGENOM" id="CLU_105974_0_1_1"/>
<dbReference type="KEGG" id="pfy:PFICI_06216"/>
<reference evidence="10" key="1">
    <citation type="journal article" date="2015" name="BMC Genomics">
        <title>Genomic and transcriptomic analysis of the endophytic fungus Pestalotiopsis fici reveals its lifestyle and high potential for synthesis of natural products.</title>
        <authorList>
            <person name="Wang X."/>
            <person name="Zhang X."/>
            <person name="Liu L."/>
            <person name="Xiang M."/>
            <person name="Wang W."/>
            <person name="Sun X."/>
            <person name="Che Y."/>
            <person name="Guo L."/>
            <person name="Liu G."/>
            <person name="Guo L."/>
            <person name="Wang C."/>
            <person name="Yin W.B."/>
            <person name="Stadler M."/>
            <person name="Zhang X."/>
            <person name="Liu X."/>
        </authorList>
    </citation>
    <scope>NUCLEOTIDE SEQUENCE [LARGE SCALE GENOMIC DNA]</scope>
    <source>
        <strain evidence="10">W106-1 / CGMCC3.15140</strain>
    </source>
</reference>
<keyword evidence="10" id="KW-1185">Reference proteome</keyword>
<dbReference type="PANTHER" id="PTHR35042">
    <property type="entry name" value="ANTHRONE OXYGENASE ENCC"/>
    <property type="match status" value="1"/>
</dbReference>
<keyword evidence="4" id="KW-0560">Oxidoreductase</keyword>
<accession>W3X5D3</accession>
<organism evidence="9 10">
    <name type="scientific">Pestalotiopsis fici (strain W106-1 / CGMCC3.15140)</name>
    <dbReference type="NCBI Taxonomy" id="1229662"/>
    <lineage>
        <taxon>Eukaryota</taxon>
        <taxon>Fungi</taxon>
        <taxon>Dikarya</taxon>
        <taxon>Ascomycota</taxon>
        <taxon>Pezizomycotina</taxon>
        <taxon>Sordariomycetes</taxon>
        <taxon>Xylariomycetidae</taxon>
        <taxon>Amphisphaeriales</taxon>
        <taxon>Sporocadaceae</taxon>
        <taxon>Pestalotiopsis</taxon>
    </lineage>
</organism>